<evidence type="ECO:0000313" key="2">
    <source>
        <dbReference type="Proteomes" id="UP000078336"/>
    </source>
</evidence>
<gene>
    <name evidence="1" type="ORF">TAF16_0448</name>
</gene>
<organism evidence="1 2">
    <name type="scientific">Anoxybacillus flavithermus</name>
    <dbReference type="NCBI Taxonomy" id="33934"/>
    <lineage>
        <taxon>Bacteria</taxon>
        <taxon>Bacillati</taxon>
        <taxon>Bacillota</taxon>
        <taxon>Bacilli</taxon>
        <taxon>Bacillales</taxon>
        <taxon>Anoxybacillaceae</taxon>
        <taxon>Anoxybacillus</taxon>
    </lineage>
</organism>
<keyword evidence="2" id="KW-1185">Reference proteome</keyword>
<comment type="caution">
    <text evidence="1">The sequence shown here is derived from an EMBL/GenBank/DDBJ whole genome shotgun (WGS) entry which is preliminary data.</text>
</comment>
<evidence type="ECO:0000313" key="1">
    <source>
        <dbReference type="EMBL" id="OAO81917.1"/>
    </source>
</evidence>
<protein>
    <submittedName>
        <fullName evidence="1">Uncharacterized protein</fullName>
    </submittedName>
</protein>
<reference evidence="1 2" key="1">
    <citation type="submission" date="2016-03" db="EMBL/GenBank/DDBJ databases">
        <title>Spore heat resistance.</title>
        <authorList>
            <person name="Boekhorst J."/>
            <person name="Berendsen E.M."/>
            <person name="Wells-Bennik M.H."/>
            <person name="Kuipers O.P."/>
        </authorList>
    </citation>
    <scope>NUCLEOTIDE SEQUENCE [LARGE SCALE GENOMIC DNA]</scope>
    <source>
        <strain evidence="1 2">AF16</strain>
    </source>
</reference>
<proteinExistence type="predicted"/>
<accession>A0A178THE5</accession>
<dbReference type="PATRIC" id="fig|33934.6.peg.696"/>
<dbReference type="EMBL" id="LUCQ01000037">
    <property type="protein sequence ID" value="OAO81917.1"/>
    <property type="molecule type" value="Genomic_DNA"/>
</dbReference>
<dbReference type="Proteomes" id="UP000078336">
    <property type="component" value="Unassembled WGS sequence"/>
</dbReference>
<sequence>MISIFQFRTKQSFYQYEKLLQTRSSFILHIQQLAFRGLL</sequence>
<name>A0A178THE5_9BACL</name>
<dbReference type="AlphaFoldDB" id="A0A178THE5"/>